<reference evidence="1 2" key="1">
    <citation type="journal article" date="2016" name="Int. J. Syst. Evol. Microbiol.">
        <title>Pontibacter aydingkolensis sp. nov., isolated from soil of a salt lake.</title>
        <authorList>
            <person name="Osman G."/>
            <person name="Zhang T."/>
            <person name="Lou K."/>
            <person name="Gao Y."/>
            <person name="Chang W."/>
            <person name="Lin Q."/>
            <person name="Yang H.M."/>
            <person name="Huo X.D."/>
            <person name="Wang N."/>
        </authorList>
    </citation>
    <scope>NUCLEOTIDE SEQUENCE [LARGE SCALE GENOMIC DNA]</scope>
    <source>
        <strain evidence="1 2">KACC 19255</strain>
    </source>
</reference>
<accession>A0ABS7CQU6</accession>
<evidence type="ECO:0000313" key="2">
    <source>
        <dbReference type="Proteomes" id="UP000813018"/>
    </source>
</evidence>
<organism evidence="1 2">
    <name type="scientific">Pontibacter aydingkolensis</name>
    <dbReference type="NCBI Taxonomy" id="1911536"/>
    <lineage>
        <taxon>Bacteria</taxon>
        <taxon>Pseudomonadati</taxon>
        <taxon>Bacteroidota</taxon>
        <taxon>Cytophagia</taxon>
        <taxon>Cytophagales</taxon>
        <taxon>Hymenobacteraceae</taxon>
        <taxon>Pontibacter</taxon>
    </lineage>
</organism>
<protein>
    <submittedName>
        <fullName evidence="1">Uncharacterized protein</fullName>
    </submittedName>
</protein>
<dbReference type="RefSeq" id="WP_219876074.1">
    <property type="nucleotide sequence ID" value="NZ_JAHYXK010000002.1"/>
</dbReference>
<proteinExistence type="predicted"/>
<name>A0ABS7CQU6_9BACT</name>
<dbReference type="EMBL" id="JAHYXK010000002">
    <property type="protein sequence ID" value="MBW7466195.1"/>
    <property type="molecule type" value="Genomic_DNA"/>
</dbReference>
<sequence length="282" mass="30246">MNKKFISPLPSGGVPITSEDFLMIQDELHEALNSLCAGINDAFVISGCDVSFNGFNIAIGAGVVFVDSQVMKFDGYTGSFPCYVKAGTVVKSPRIYKDGFSKDTITQRKAICNTSTSGNGVIKFNPMPEKTLKYSITSYVDGRITQEITDRTNGDTSLNNRITSEVAALTNSINTKLTKTNEAWQNATYNAGTTNFGSGSKPAQYKKTSDGIVFLRGQMSISVSTGGGYTSFTLPAGYRPSQDMAFKTINTSGTVAADGRVMMYTAEAGVWTLDGISFIAEQ</sequence>
<comment type="caution">
    <text evidence="1">The sequence shown here is derived from an EMBL/GenBank/DDBJ whole genome shotgun (WGS) entry which is preliminary data.</text>
</comment>
<gene>
    <name evidence="1" type="ORF">K0O23_03885</name>
</gene>
<evidence type="ECO:0000313" key="1">
    <source>
        <dbReference type="EMBL" id="MBW7466195.1"/>
    </source>
</evidence>
<dbReference type="Proteomes" id="UP000813018">
    <property type="component" value="Unassembled WGS sequence"/>
</dbReference>
<keyword evidence="2" id="KW-1185">Reference proteome</keyword>